<reference evidence="3 4" key="1">
    <citation type="submission" date="2024-10" db="EMBL/GenBank/DDBJ databases">
        <title>The Natural Products Discovery Center: Release of the First 8490 Sequenced Strains for Exploring Actinobacteria Biosynthetic Diversity.</title>
        <authorList>
            <person name="Kalkreuter E."/>
            <person name="Kautsar S.A."/>
            <person name="Yang D."/>
            <person name="Bader C.D."/>
            <person name="Teijaro C.N."/>
            <person name="Fluegel L."/>
            <person name="Davis C.M."/>
            <person name="Simpson J.R."/>
            <person name="Lauterbach L."/>
            <person name="Steele A.D."/>
            <person name="Gui C."/>
            <person name="Meng S."/>
            <person name="Li G."/>
            <person name="Viehrig K."/>
            <person name="Ye F."/>
            <person name="Su P."/>
            <person name="Kiefer A.F."/>
            <person name="Nichols A."/>
            <person name="Cepeda A.J."/>
            <person name="Yan W."/>
            <person name="Fan B."/>
            <person name="Jiang Y."/>
            <person name="Adhikari A."/>
            <person name="Zheng C.-J."/>
            <person name="Schuster L."/>
            <person name="Cowan T.M."/>
            <person name="Smanski M.J."/>
            <person name="Chevrette M.G."/>
            <person name="De Carvalho L.P.S."/>
            <person name="Shen B."/>
        </authorList>
    </citation>
    <scope>NUCLEOTIDE SEQUENCE [LARGE SCALE GENOMIC DNA]</scope>
    <source>
        <strain evidence="3 4">NPDC048320</strain>
    </source>
</reference>
<dbReference type="Proteomes" id="UP001604267">
    <property type="component" value="Unassembled WGS sequence"/>
</dbReference>
<accession>A0ABW7BHJ9</accession>
<keyword evidence="2" id="KW-0732">Signal</keyword>
<proteinExistence type="predicted"/>
<name>A0ABW7BHJ9_9ACTN</name>
<comment type="caution">
    <text evidence="3">The sequence shown here is derived from an EMBL/GenBank/DDBJ whole genome shotgun (WGS) entry which is preliminary data.</text>
</comment>
<evidence type="ECO:0000313" key="4">
    <source>
        <dbReference type="Proteomes" id="UP001604267"/>
    </source>
</evidence>
<feature type="chain" id="PRO_5045734121" description="Secreted protein" evidence="2">
    <location>
        <begin position="29"/>
        <end position="211"/>
    </location>
</feature>
<evidence type="ECO:0000313" key="3">
    <source>
        <dbReference type="EMBL" id="MFG3015533.1"/>
    </source>
</evidence>
<dbReference type="PROSITE" id="PS51318">
    <property type="entry name" value="TAT"/>
    <property type="match status" value="1"/>
</dbReference>
<keyword evidence="4" id="KW-1185">Reference proteome</keyword>
<sequence length="211" mass="22324">MSMTSRRALTSAAAALLLCLTAAGTAAAEEQPVDDTAASADQTTEINDRQGWEDETDQPLPDGLSGVCSGPQTWYELSSKKAYHVPSWWNGTKYKDGPGGTMSVSVTKSGTISLEVSGSGEWSAGAILAKAKTTISVKVAGSVSVTTGHTYSHDISRNRYGHLQYGSWGYKVNWKKLQSVGSGCGAPRELGHGTAILPTSETGWKYWETAS</sequence>
<feature type="signal peptide" evidence="2">
    <location>
        <begin position="1"/>
        <end position="28"/>
    </location>
</feature>
<dbReference type="EMBL" id="JBICYV010000021">
    <property type="protein sequence ID" value="MFG3015533.1"/>
    <property type="molecule type" value="Genomic_DNA"/>
</dbReference>
<dbReference type="RefSeq" id="WP_392823289.1">
    <property type="nucleotide sequence ID" value="NZ_JBICYV010000021.1"/>
</dbReference>
<evidence type="ECO:0000256" key="1">
    <source>
        <dbReference type="SAM" id="MobiDB-lite"/>
    </source>
</evidence>
<evidence type="ECO:0008006" key="5">
    <source>
        <dbReference type="Google" id="ProtNLM"/>
    </source>
</evidence>
<protein>
    <recommendedName>
        <fullName evidence="5">Secreted protein</fullName>
    </recommendedName>
</protein>
<gene>
    <name evidence="3" type="ORF">ACGFZB_34850</name>
</gene>
<dbReference type="InterPro" id="IPR006311">
    <property type="entry name" value="TAT_signal"/>
</dbReference>
<organism evidence="3 4">
    <name type="scientific">Streptomyces cinerochromogenes</name>
    <dbReference type="NCBI Taxonomy" id="66422"/>
    <lineage>
        <taxon>Bacteria</taxon>
        <taxon>Bacillati</taxon>
        <taxon>Actinomycetota</taxon>
        <taxon>Actinomycetes</taxon>
        <taxon>Kitasatosporales</taxon>
        <taxon>Streptomycetaceae</taxon>
        <taxon>Streptomyces</taxon>
    </lineage>
</organism>
<evidence type="ECO:0000256" key="2">
    <source>
        <dbReference type="SAM" id="SignalP"/>
    </source>
</evidence>
<feature type="region of interest" description="Disordered" evidence="1">
    <location>
        <begin position="28"/>
        <end position="65"/>
    </location>
</feature>